<dbReference type="Proteomes" id="UP000824161">
    <property type="component" value="Unassembled WGS sequence"/>
</dbReference>
<dbReference type="Pfam" id="PF04359">
    <property type="entry name" value="DUF493"/>
    <property type="match status" value="1"/>
</dbReference>
<dbReference type="InterPro" id="IPR007454">
    <property type="entry name" value="UPF0250_YbeD-like"/>
</dbReference>
<sequence length="96" mass="10655">MEESVKDQLYGEKFRQSLEKGMSFPGEYPFKFIVRADTDARAQIEKAFEGSAATVTETPSSRGNYISLTIVLKASSADDILEKYKATADIPGVIWL</sequence>
<dbReference type="EMBL" id="DVLY01000111">
    <property type="protein sequence ID" value="HIT98115.1"/>
    <property type="molecule type" value="Genomic_DNA"/>
</dbReference>
<dbReference type="Gene3D" id="3.30.70.260">
    <property type="match status" value="1"/>
</dbReference>
<dbReference type="AlphaFoldDB" id="A0A9D1HB35"/>
<accession>A0A9D1HB35</accession>
<dbReference type="InterPro" id="IPR027471">
    <property type="entry name" value="YbeD-like_sf"/>
</dbReference>
<reference evidence="1" key="2">
    <citation type="journal article" date="2021" name="PeerJ">
        <title>Extensive microbial diversity within the chicken gut microbiome revealed by metagenomics and culture.</title>
        <authorList>
            <person name="Gilroy R."/>
            <person name="Ravi A."/>
            <person name="Getino M."/>
            <person name="Pursley I."/>
            <person name="Horton D.L."/>
            <person name="Alikhan N.F."/>
            <person name="Baker D."/>
            <person name="Gharbi K."/>
            <person name="Hall N."/>
            <person name="Watson M."/>
            <person name="Adriaenssens E.M."/>
            <person name="Foster-Nyarko E."/>
            <person name="Jarju S."/>
            <person name="Secka A."/>
            <person name="Antonio M."/>
            <person name="Oren A."/>
            <person name="Chaudhuri R.R."/>
            <person name="La Ragione R."/>
            <person name="Hildebrand F."/>
            <person name="Pallen M.J."/>
        </authorList>
    </citation>
    <scope>NUCLEOTIDE SEQUENCE</scope>
    <source>
        <strain evidence="1">1383</strain>
    </source>
</reference>
<reference evidence="1" key="1">
    <citation type="submission" date="2020-10" db="EMBL/GenBank/DDBJ databases">
        <authorList>
            <person name="Gilroy R."/>
        </authorList>
    </citation>
    <scope>NUCLEOTIDE SEQUENCE</scope>
    <source>
        <strain evidence="1">1383</strain>
    </source>
</reference>
<protein>
    <submittedName>
        <fullName evidence="1">DUF493 domain-containing protein</fullName>
    </submittedName>
</protein>
<dbReference type="SUPFAM" id="SSF117991">
    <property type="entry name" value="YbeD/HP0495-like"/>
    <property type="match status" value="1"/>
</dbReference>
<gene>
    <name evidence="1" type="ORF">IAC44_04670</name>
</gene>
<evidence type="ECO:0000313" key="1">
    <source>
        <dbReference type="EMBL" id="HIT98115.1"/>
    </source>
</evidence>
<organism evidence="1 2">
    <name type="scientific">Candidatus Merdimorpha stercoravium</name>
    <dbReference type="NCBI Taxonomy" id="2840863"/>
    <lineage>
        <taxon>Bacteria</taxon>
        <taxon>Pseudomonadati</taxon>
        <taxon>Bacteroidota</taxon>
        <taxon>Flavobacteriia</taxon>
        <taxon>Flavobacteriales</taxon>
        <taxon>Candidatus Merdimorpha</taxon>
    </lineage>
</organism>
<comment type="caution">
    <text evidence="1">The sequence shown here is derived from an EMBL/GenBank/DDBJ whole genome shotgun (WGS) entry which is preliminary data.</text>
</comment>
<name>A0A9D1HB35_9FLAO</name>
<proteinExistence type="predicted"/>
<evidence type="ECO:0000313" key="2">
    <source>
        <dbReference type="Proteomes" id="UP000824161"/>
    </source>
</evidence>